<dbReference type="GO" id="GO:0003676">
    <property type="term" value="F:nucleic acid binding"/>
    <property type="evidence" value="ECO:0007669"/>
    <property type="project" value="InterPro"/>
</dbReference>
<evidence type="ECO:0000313" key="2">
    <source>
        <dbReference type="EMBL" id="VDH93807.1"/>
    </source>
</evidence>
<comment type="caution">
    <text evidence="2">The sequence shown here is derived from an EMBL/GenBank/DDBJ whole genome shotgun (WGS) entry which is preliminary data.</text>
</comment>
<name>A0A8B6BPK1_MYTGA</name>
<keyword evidence="3" id="KW-1185">Reference proteome</keyword>
<proteinExistence type="predicted"/>
<dbReference type="InterPro" id="IPR004875">
    <property type="entry name" value="DDE_SF_endonuclease_dom"/>
</dbReference>
<dbReference type="Proteomes" id="UP000596742">
    <property type="component" value="Unassembled WGS sequence"/>
</dbReference>
<reference evidence="2" key="1">
    <citation type="submission" date="2018-11" db="EMBL/GenBank/DDBJ databases">
        <authorList>
            <person name="Alioto T."/>
            <person name="Alioto T."/>
        </authorList>
    </citation>
    <scope>NUCLEOTIDE SEQUENCE</scope>
</reference>
<gene>
    <name evidence="2" type="ORF">MGAL_10B071694</name>
</gene>
<accession>A0A8B6BPK1</accession>
<dbReference type="AlphaFoldDB" id="A0A8B6BPK1"/>
<evidence type="ECO:0000259" key="1">
    <source>
        <dbReference type="Pfam" id="PF03184"/>
    </source>
</evidence>
<dbReference type="EMBL" id="UYJE01000508">
    <property type="protein sequence ID" value="VDH93807.1"/>
    <property type="molecule type" value="Genomic_DNA"/>
</dbReference>
<feature type="domain" description="DDE-1" evidence="1">
    <location>
        <begin position="24"/>
        <end position="93"/>
    </location>
</feature>
<organism evidence="2 3">
    <name type="scientific">Mytilus galloprovincialis</name>
    <name type="common">Mediterranean mussel</name>
    <dbReference type="NCBI Taxonomy" id="29158"/>
    <lineage>
        <taxon>Eukaryota</taxon>
        <taxon>Metazoa</taxon>
        <taxon>Spiralia</taxon>
        <taxon>Lophotrochozoa</taxon>
        <taxon>Mollusca</taxon>
        <taxon>Bivalvia</taxon>
        <taxon>Autobranchia</taxon>
        <taxon>Pteriomorphia</taxon>
        <taxon>Mytilida</taxon>
        <taxon>Mytiloidea</taxon>
        <taxon>Mytilidae</taxon>
        <taxon>Mytilinae</taxon>
        <taxon>Mytilus</taxon>
    </lineage>
</organism>
<dbReference type="OrthoDB" id="6097312at2759"/>
<protein>
    <recommendedName>
        <fullName evidence="1">DDE-1 domain-containing protein</fullName>
    </recommendedName>
</protein>
<sequence length="101" mass="11884">MIRFVDKGILPYKEDIIEDLPLSEKNKKAVDIFNNYKAHTGEKLLSHFNKYDIIPMSVPAACTDKLSPFDLSVNREYKEQLKYNFHDWYLAQVVPQLNKSY</sequence>
<evidence type="ECO:0000313" key="3">
    <source>
        <dbReference type="Proteomes" id="UP000596742"/>
    </source>
</evidence>
<dbReference type="Pfam" id="PF03184">
    <property type="entry name" value="DDE_1"/>
    <property type="match status" value="1"/>
</dbReference>